<sequence>MNNSTSSNNNNNGNNASDFVVAAVALVVSVVALLATFMQVLQQYYASAQGYSQCNEKVMGLWAKTKSRQFRWDELRFEVHFDAPVIFLSPPSNTLGPIADAPIYFLDGSEESLNKTETTSEINPRKEYSEKTERERIHTADNERASWFNLLCIIQGMEKKSREWQEAEYKSMGPPAEPLREHLPRTPPTLKEHHTLVVALQRKRKSWDTMPTTVTKPYATTTMCHLIEMMAALGVYWKEFDRKRDRYWAEGNGFMVLGERISDLGLMFSFQISGQGEFKRNRVIPVDEIKELCFGFVPTIYREKLDQRRLKPPSDEQNLSSLFMGSSREIAETLTAIGCNHNTVRYFLDENKRTSHLFPISFEIVGMLSRTFHIENSSFTFIPNPTPDLWDRRALSLSKMMRAYGDKLVSQSSSIKQTNVIVSHIKNHIESILSYDPDKNGLQRQLFLRALHIALDDTDEILTAKTKKRPQLSSSTPAGQSLEVPSDQNLDSHRPEQRREIVQDVLRHHIQEVLRLLNSQSDRTSDGQPVYLDVVPRSPSLRPMVMTSQFEDMNAAGPDERQEIFMNVYFSVIRQRVVEHAAGTTTRRNSGSNSIRSNASPRTSVHIVLNNTTTSPAMLTDGAAPDEDENGLRERELDSSTLQEIQKIQERQENQETQNITLADQDVSHDDIWCTLVFRMICWLMLHDFHKKDIQLSKSELLGSRMPVYIS</sequence>
<keyword evidence="2" id="KW-1133">Transmembrane helix</keyword>
<feature type="transmembrane region" description="Helical" evidence="2">
    <location>
        <begin position="20"/>
        <end position="41"/>
    </location>
</feature>
<evidence type="ECO:0000256" key="1">
    <source>
        <dbReference type="SAM" id="MobiDB-lite"/>
    </source>
</evidence>
<name>A0ABR0SX11_9HYPO</name>
<feature type="compositionally biased region" description="Basic and acidic residues" evidence="1">
    <location>
        <begin position="123"/>
        <end position="136"/>
    </location>
</feature>
<evidence type="ECO:0000313" key="3">
    <source>
        <dbReference type="EMBL" id="KAK5996559.1"/>
    </source>
</evidence>
<dbReference type="EMBL" id="JAVFKD010000002">
    <property type="protein sequence ID" value="KAK5996559.1"/>
    <property type="molecule type" value="Genomic_DNA"/>
</dbReference>
<evidence type="ECO:0000256" key="2">
    <source>
        <dbReference type="SAM" id="Phobius"/>
    </source>
</evidence>
<comment type="caution">
    <text evidence="3">The sequence shown here is derived from an EMBL/GenBank/DDBJ whole genome shotgun (WGS) entry which is preliminary data.</text>
</comment>
<keyword evidence="4" id="KW-1185">Reference proteome</keyword>
<reference evidence="3 4" key="1">
    <citation type="submission" date="2024-01" db="EMBL/GenBank/DDBJ databases">
        <title>Complete genome of Cladobotryum mycophilum ATHUM6906.</title>
        <authorList>
            <person name="Christinaki A.C."/>
            <person name="Myridakis A.I."/>
            <person name="Kouvelis V.N."/>
        </authorList>
    </citation>
    <scope>NUCLEOTIDE SEQUENCE [LARGE SCALE GENOMIC DNA]</scope>
    <source>
        <strain evidence="3 4">ATHUM6906</strain>
    </source>
</reference>
<keyword evidence="2" id="KW-0472">Membrane</keyword>
<protein>
    <recommendedName>
        <fullName evidence="5">Modin</fullName>
    </recommendedName>
</protein>
<keyword evidence="2" id="KW-0812">Transmembrane</keyword>
<evidence type="ECO:0000313" key="4">
    <source>
        <dbReference type="Proteomes" id="UP001338125"/>
    </source>
</evidence>
<gene>
    <name evidence="3" type="ORF">PT974_01896</name>
</gene>
<feature type="region of interest" description="Disordered" evidence="1">
    <location>
        <begin position="114"/>
        <end position="136"/>
    </location>
</feature>
<feature type="region of interest" description="Disordered" evidence="1">
    <location>
        <begin position="465"/>
        <end position="495"/>
    </location>
</feature>
<organism evidence="3 4">
    <name type="scientific">Cladobotryum mycophilum</name>
    <dbReference type="NCBI Taxonomy" id="491253"/>
    <lineage>
        <taxon>Eukaryota</taxon>
        <taxon>Fungi</taxon>
        <taxon>Dikarya</taxon>
        <taxon>Ascomycota</taxon>
        <taxon>Pezizomycotina</taxon>
        <taxon>Sordariomycetes</taxon>
        <taxon>Hypocreomycetidae</taxon>
        <taxon>Hypocreales</taxon>
        <taxon>Hypocreaceae</taxon>
        <taxon>Cladobotryum</taxon>
    </lineage>
</organism>
<evidence type="ECO:0008006" key="5">
    <source>
        <dbReference type="Google" id="ProtNLM"/>
    </source>
</evidence>
<proteinExistence type="predicted"/>
<dbReference type="Proteomes" id="UP001338125">
    <property type="component" value="Unassembled WGS sequence"/>
</dbReference>
<accession>A0ABR0SX11</accession>